<evidence type="ECO:0000256" key="1">
    <source>
        <dbReference type="SAM" id="MobiDB-lite"/>
    </source>
</evidence>
<sequence length="208" mass="24123">MSSEAEQLAAKLAEIAGSRKKKEEHRQQMELEVEQERLEEERLREELERMRVEEQRKQEAAKAAAEEPKKAEEFVRMEHEVLLECRRLADVREAQWHAEAEAEKGKKRDREESEIEVMVGSLLEEGGVVWRTKEGRICDGCAKSGVKCFWRDDSRWAKACRECNTLKRLCTKDGVGQKGLEAGPSKKRKVDKGKGKEKEVDMWEHLML</sequence>
<feature type="region of interest" description="Disordered" evidence="1">
    <location>
        <begin position="175"/>
        <end position="198"/>
    </location>
</feature>
<accession>A0A0C3FLP2</accession>
<dbReference type="EMBL" id="KN833004">
    <property type="protein sequence ID" value="KIM80446.1"/>
    <property type="molecule type" value="Genomic_DNA"/>
</dbReference>
<protein>
    <submittedName>
        <fullName evidence="2">Uncharacterized protein</fullName>
    </submittedName>
</protein>
<organism evidence="2 3">
    <name type="scientific">Piloderma croceum (strain F 1598)</name>
    <dbReference type="NCBI Taxonomy" id="765440"/>
    <lineage>
        <taxon>Eukaryota</taxon>
        <taxon>Fungi</taxon>
        <taxon>Dikarya</taxon>
        <taxon>Basidiomycota</taxon>
        <taxon>Agaricomycotina</taxon>
        <taxon>Agaricomycetes</taxon>
        <taxon>Agaricomycetidae</taxon>
        <taxon>Atheliales</taxon>
        <taxon>Atheliaceae</taxon>
        <taxon>Piloderma</taxon>
    </lineage>
</organism>
<reference evidence="3" key="2">
    <citation type="submission" date="2015-01" db="EMBL/GenBank/DDBJ databases">
        <title>Evolutionary Origins and Diversification of the Mycorrhizal Mutualists.</title>
        <authorList>
            <consortium name="DOE Joint Genome Institute"/>
            <consortium name="Mycorrhizal Genomics Consortium"/>
            <person name="Kohler A."/>
            <person name="Kuo A."/>
            <person name="Nagy L.G."/>
            <person name="Floudas D."/>
            <person name="Copeland A."/>
            <person name="Barry K.W."/>
            <person name="Cichocki N."/>
            <person name="Veneault-Fourrey C."/>
            <person name="LaButti K."/>
            <person name="Lindquist E.A."/>
            <person name="Lipzen A."/>
            <person name="Lundell T."/>
            <person name="Morin E."/>
            <person name="Murat C."/>
            <person name="Riley R."/>
            <person name="Ohm R."/>
            <person name="Sun H."/>
            <person name="Tunlid A."/>
            <person name="Henrissat B."/>
            <person name="Grigoriev I.V."/>
            <person name="Hibbett D.S."/>
            <person name="Martin F."/>
        </authorList>
    </citation>
    <scope>NUCLEOTIDE SEQUENCE [LARGE SCALE GENOMIC DNA]</scope>
    <source>
        <strain evidence="3">F 1598</strain>
    </source>
</reference>
<dbReference type="InParanoid" id="A0A0C3FLP2"/>
<dbReference type="AlphaFoldDB" id="A0A0C3FLP2"/>
<name>A0A0C3FLP2_PILCF</name>
<evidence type="ECO:0000313" key="2">
    <source>
        <dbReference type="EMBL" id="KIM80446.1"/>
    </source>
</evidence>
<dbReference type="Proteomes" id="UP000054166">
    <property type="component" value="Unassembled WGS sequence"/>
</dbReference>
<gene>
    <name evidence="2" type="ORF">PILCRDRAFT_9628</name>
</gene>
<proteinExistence type="predicted"/>
<reference evidence="2 3" key="1">
    <citation type="submission" date="2014-04" db="EMBL/GenBank/DDBJ databases">
        <authorList>
            <consortium name="DOE Joint Genome Institute"/>
            <person name="Kuo A."/>
            <person name="Tarkka M."/>
            <person name="Buscot F."/>
            <person name="Kohler A."/>
            <person name="Nagy L.G."/>
            <person name="Floudas D."/>
            <person name="Copeland A."/>
            <person name="Barry K.W."/>
            <person name="Cichocki N."/>
            <person name="Veneault-Fourrey C."/>
            <person name="LaButti K."/>
            <person name="Lindquist E.A."/>
            <person name="Lipzen A."/>
            <person name="Lundell T."/>
            <person name="Morin E."/>
            <person name="Murat C."/>
            <person name="Sun H."/>
            <person name="Tunlid A."/>
            <person name="Henrissat B."/>
            <person name="Grigoriev I.V."/>
            <person name="Hibbett D.S."/>
            <person name="Martin F."/>
            <person name="Nordberg H.P."/>
            <person name="Cantor M.N."/>
            <person name="Hua S.X."/>
        </authorList>
    </citation>
    <scope>NUCLEOTIDE SEQUENCE [LARGE SCALE GENOMIC DNA]</scope>
    <source>
        <strain evidence="2 3">F 1598</strain>
    </source>
</reference>
<dbReference type="HOGENOM" id="CLU_1321343_0_0_1"/>
<evidence type="ECO:0000313" key="3">
    <source>
        <dbReference type="Proteomes" id="UP000054166"/>
    </source>
</evidence>
<feature type="region of interest" description="Disordered" evidence="1">
    <location>
        <begin position="1"/>
        <end position="36"/>
    </location>
</feature>
<keyword evidence="3" id="KW-1185">Reference proteome</keyword>
<feature type="compositionally biased region" description="Basic and acidic residues" evidence="1">
    <location>
        <begin position="24"/>
        <end position="36"/>
    </location>
</feature>